<keyword evidence="2" id="KW-1185">Reference proteome</keyword>
<dbReference type="PANTHER" id="PTHR46954:SF1">
    <property type="entry name" value="C2H2-TYPE DOMAIN-CONTAINING PROTEIN"/>
    <property type="match status" value="1"/>
</dbReference>
<sequence length="239" mass="27279">MIRSCLTLSDLHERLMLMGFQISRSGTYLHLLPRGSNTKEGRRHVHTVPVKLARPQNEMHKTHEDGEFCTATIRSLESRFASGTAAGIRSLSDDKARVPIGLPAVKSQSPLLMHMEYRIILPDHGWVVAERHKLIPSVYAGVKVEPNNFGKEEAVGYSGPTHISIRSGNTHPLQRTPMLMISNPFINTVIQTLNDDRIEHREASDHHLCRWWAGRNPRYREVKNFAIEHFKNITWTHCL</sequence>
<gene>
    <name evidence="1" type="ORF">EVAR_7009_1</name>
</gene>
<reference evidence="1 2" key="1">
    <citation type="journal article" date="2019" name="Commun. Biol.">
        <title>The bagworm genome reveals a unique fibroin gene that provides high tensile strength.</title>
        <authorList>
            <person name="Kono N."/>
            <person name="Nakamura H."/>
            <person name="Ohtoshi R."/>
            <person name="Tomita M."/>
            <person name="Numata K."/>
            <person name="Arakawa K."/>
        </authorList>
    </citation>
    <scope>NUCLEOTIDE SEQUENCE [LARGE SCALE GENOMIC DNA]</scope>
</reference>
<dbReference type="AlphaFoldDB" id="A0A4C1TGR0"/>
<dbReference type="PANTHER" id="PTHR46954">
    <property type="entry name" value="C2H2-TYPE DOMAIN-CONTAINING PROTEIN"/>
    <property type="match status" value="1"/>
</dbReference>
<comment type="caution">
    <text evidence="1">The sequence shown here is derived from an EMBL/GenBank/DDBJ whole genome shotgun (WGS) entry which is preliminary data.</text>
</comment>
<dbReference type="EMBL" id="BGZK01000058">
    <property type="protein sequence ID" value="GBP13672.1"/>
    <property type="molecule type" value="Genomic_DNA"/>
</dbReference>
<accession>A0A4C1TGR0</accession>
<name>A0A4C1TGR0_EUMVA</name>
<evidence type="ECO:0000313" key="2">
    <source>
        <dbReference type="Proteomes" id="UP000299102"/>
    </source>
</evidence>
<evidence type="ECO:0000313" key="1">
    <source>
        <dbReference type="EMBL" id="GBP13672.1"/>
    </source>
</evidence>
<proteinExistence type="predicted"/>
<protein>
    <submittedName>
        <fullName evidence="1">Uncharacterized protein</fullName>
    </submittedName>
</protein>
<organism evidence="1 2">
    <name type="scientific">Eumeta variegata</name>
    <name type="common">Bagworm moth</name>
    <name type="synonym">Eumeta japonica</name>
    <dbReference type="NCBI Taxonomy" id="151549"/>
    <lineage>
        <taxon>Eukaryota</taxon>
        <taxon>Metazoa</taxon>
        <taxon>Ecdysozoa</taxon>
        <taxon>Arthropoda</taxon>
        <taxon>Hexapoda</taxon>
        <taxon>Insecta</taxon>
        <taxon>Pterygota</taxon>
        <taxon>Neoptera</taxon>
        <taxon>Endopterygota</taxon>
        <taxon>Lepidoptera</taxon>
        <taxon>Glossata</taxon>
        <taxon>Ditrysia</taxon>
        <taxon>Tineoidea</taxon>
        <taxon>Psychidae</taxon>
        <taxon>Oiketicinae</taxon>
        <taxon>Eumeta</taxon>
    </lineage>
</organism>
<dbReference type="OrthoDB" id="2433005at2759"/>
<dbReference type="Proteomes" id="UP000299102">
    <property type="component" value="Unassembled WGS sequence"/>
</dbReference>